<dbReference type="PROSITE" id="PS50995">
    <property type="entry name" value="HTH_MARR_2"/>
    <property type="match status" value="1"/>
</dbReference>
<dbReference type="InterPro" id="IPR000835">
    <property type="entry name" value="HTH_MarR-typ"/>
</dbReference>
<evidence type="ECO:0000313" key="5">
    <source>
        <dbReference type="Proteomes" id="UP000288178"/>
    </source>
</evidence>
<dbReference type="PANTHER" id="PTHR13947:SF37">
    <property type="entry name" value="LD18367P"/>
    <property type="match status" value="1"/>
</dbReference>
<dbReference type="GO" id="GO:0003700">
    <property type="term" value="F:DNA-binding transcription factor activity"/>
    <property type="evidence" value="ECO:0007669"/>
    <property type="project" value="InterPro"/>
</dbReference>
<evidence type="ECO:0000259" key="2">
    <source>
        <dbReference type="PROSITE" id="PS50995"/>
    </source>
</evidence>
<dbReference type="CDD" id="cd04301">
    <property type="entry name" value="NAT_SF"/>
    <property type="match status" value="1"/>
</dbReference>
<name>A0A3S2U1L8_9BURK</name>
<evidence type="ECO:0000259" key="3">
    <source>
        <dbReference type="PROSITE" id="PS51186"/>
    </source>
</evidence>
<dbReference type="SMART" id="SM00347">
    <property type="entry name" value="HTH_MARR"/>
    <property type="match status" value="1"/>
</dbReference>
<dbReference type="InterPro" id="IPR036388">
    <property type="entry name" value="WH-like_DNA-bd_sf"/>
</dbReference>
<dbReference type="InterPro" id="IPR016181">
    <property type="entry name" value="Acyl_CoA_acyltransferase"/>
</dbReference>
<sequence>MRHAAVMPESTVAPPERIATLRAFNRFWTRRLGVLRPQLLGSRFTLPESRVLWELAHGGEQSASALARTLALDAGYLSRLLARLREQALVKARRAPHDGRQTLLSLSAAGRRAFAPLDRASQRQMAELLAPLDDEAQQAVADAVDTLMRQLASMDDTPVTLRPHRPGDIGWIVMRHGALYAQEYGWDSGFEALVARIGADFIERFDPAREACWIAERAGRPLGCVCLVQGRDETTRAVLPSVAQLRLLLVEPAARGAGIGTRLTSACEDFARQAGYARIRLWTNANLLAARAIYRRAGYALVASEPHHSFGHDLVGETWELDL</sequence>
<evidence type="ECO:0000256" key="1">
    <source>
        <dbReference type="ARBA" id="ARBA00022679"/>
    </source>
</evidence>
<protein>
    <submittedName>
        <fullName evidence="4">MarR family transcriptional regulator</fullName>
    </submittedName>
</protein>
<dbReference type="InterPro" id="IPR011991">
    <property type="entry name" value="ArsR-like_HTH"/>
</dbReference>
<dbReference type="SUPFAM" id="SSF55729">
    <property type="entry name" value="Acyl-CoA N-acyltransferases (Nat)"/>
    <property type="match status" value="1"/>
</dbReference>
<gene>
    <name evidence="4" type="ORF">ENE75_17290</name>
</gene>
<dbReference type="PANTHER" id="PTHR13947">
    <property type="entry name" value="GNAT FAMILY N-ACETYLTRANSFERASE"/>
    <property type="match status" value="1"/>
</dbReference>
<dbReference type="Gene3D" id="1.10.10.10">
    <property type="entry name" value="Winged helix-like DNA-binding domain superfamily/Winged helix DNA-binding domain"/>
    <property type="match status" value="1"/>
</dbReference>
<reference evidence="4 5" key="1">
    <citation type="submission" date="2019-01" db="EMBL/GenBank/DDBJ databases">
        <authorList>
            <person name="Chen W.-M."/>
        </authorList>
    </citation>
    <scope>NUCLEOTIDE SEQUENCE [LARGE SCALE GENOMIC DNA]</scope>
    <source>
        <strain evidence="4 5">ICH-3</strain>
    </source>
</reference>
<dbReference type="InterPro" id="IPR050769">
    <property type="entry name" value="NAT_camello-type"/>
</dbReference>
<dbReference type="Gene3D" id="3.40.630.30">
    <property type="match status" value="1"/>
</dbReference>
<keyword evidence="1" id="KW-0808">Transferase</keyword>
<dbReference type="GO" id="GO:0008080">
    <property type="term" value="F:N-acetyltransferase activity"/>
    <property type="evidence" value="ECO:0007669"/>
    <property type="project" value="InterPro"/>
</dbReference>
<evidence type="ECO:0000313" key="4">
    <source>
        <dbReference type="EMBL" id="RVT50071.1"/>
    </source>
</evidence>
<feature type="domain" description="HTH marR-type" evidence="2">
    <location>
        <begin position="1"/>
        <end position="156"/>
    </location>
</feature>
<keyword evidence="5" id="KW-1185">Reference proteome</keyword>
<dbReference type="Pfam" id="PF00583">
    <property type="entry name" value="Acetyltransf_1"/>
    <property type="match status" value="1"/>
</dbReference>
<dbReference type="OrthoDB" id="273614at2"/>
<dbReference type="PROSITE" id="PS51186">
    <property type="entry name" value="GNAT"/>
    <property type="match status" value="1"/>
</dbReference>
<dbReference type="Proteomes" id="UP000288178">
    <property type="component" value="Unassembled WGS sequence"/>
</dbReference>
<accession>A0A3S2U1L8</accession>
<dbReference type="EMBL" id="SACT01000006">
    <property type="protein sequence ID" value="RVT50071.1"/>
    <property type="molecule type" value="Genomic_DNA"/>
</dbReference>
<dbReference type="Pfam" id="PF12802">
    <property type="entry name" value="MarR_2"/>
    <property type="match status" value="1"/>
</dbReference>
<dbReference type="InterPro" id="IPR000182">
    <property type="entry name" value="GNAT_dom"/>
</dbReference>
<dbReference type="SUPFAM" id="SSF46785">
    <property type="entry name" value="Winged helix' DNA-binding domain"/>
    <property type="match status" value="1"/>
</dbReference>
<dbReference type="CDD" id="cd00090">
    <property type="entry name" value="HTH_ARSR"/>
    <property type="match status" value="1"/>
</dbReference>
<organism evidence="4 5">
    <name type="scientific">Rubrivivax albus</name>
    <dbReference type="NCBI Taxonomy" id="2499835"/>
    <lineage>
        <taxon>Bacteria</taxon>
        <taxon>Pseudomonadati</taxon>
        <taxon>Pseudomonadota</taxon>
        <taxon>Betaproteobacteria</taxon>
        <taxon>Burkholderiales</taxon>
        <taxon>Sphaerotilaceae</taxon>
        <taxon>Rubrivivax</taxon>
    </lineage>
</organism>
<comment type="caution">
    <text evidence="4">The sequence shown here is derived from an EMBL/GenBank/DDBJ whole genome shotgun (WGS) entry which is preliminary data.</text>
</comment>
<dbReference type="InterPro" id="IPR036390">
    <property type="entry name" value="WH_DNA-bd_sf"/>
</dbReference>
<feature type="domain" description="N-acetyltransferase" evidence="3">
    <location>
        <begin position="159"/>
        <end position="320"/>
    </location>
</feature>
<dbReference type="AlphaFoldDB" id="A0A3S2U1L8"/>
<proteinExistence type="predicted"/>